<keyword evidence="5" id="KW-1185">Reference proteome</keyword>
<proteinExistence type="inferred from homology"/>
<feature type="domain" description="YCII-related" evidence="3">
    <location>
        <begin position="59"/>
        <end position="125"/>
    </location>
</feature>
<sequence length="152" mass="16681">MQKHWATLAIILGLWLPLGSAHTTEPGPTDPALAAKLGADSRGMRQYVLVILKSGSRRVPEGQERIDMFKGHFANMERLAKEQKLVAAGPFSNEENWRGMFIFAVPGISEAEALVATDPVIQSGEMVAEYHQLYASAALMALNEIHDKISPR</sequence>
<dbReference type="InterPro" id="IPR011008">
    <property type="entry name" value="Dimeric_a/b-barrel"/>
</dbReference>
<evidence type="ECO:0000259" key="3">
    <source>
        <dbReference type="Pfam" id="PF03795"/>
    </source>
</evidence>
<dbReference type="EMBL" id="JALGCL010000003">
    <property type="protein sequence ID" value="MCJ0826358.1"/>
    <property type="molecule type" value="Genomic_DNA"/>
</dbReference>
<accession>A0ABT0A605</accession>
<organism evidence="4 5">
    <name type="scientific">Cognatiluteimonas sedimenti</name>
    <dbReference type="NCBI Taxonomy" id="2927791"/>
    <lineage>
        <taxon>Bacteria</taxon>
        <taxon>Pseudomonadati</taxon>
        <taxon>Pseudomonadota</taxon>
        <taxon>Gammaproteobacteria</taxon>
        <taxon>Lysobacterales</taxon>
        <taxon>Lysobacteraceae</taxon>
        <taxon>Cognatiluteimonas</taxon>
    </lineage>
</organism>
<dbReference type="Gene3D" id="3.30.70.1060">
    <property type="entry name" value="Dimeric alpha+beta barrel"/>
    <property type="match status" value="1"/>
</dbReference>
<comment type="caution">
    <text evidence="4">The sequence shown here is derived from an EMBL/GenBank/DDBJ whole genome shotgun (WGS) entry which is preliminary data.</text>
</comment>
<dbReference type="Proteomes" id="UP001165423">
    <property type="component" value="Unassembled WGS sequence"/>
</dbReference>
<feature type="signal peptide" evidence="2">
    <location>
        <begin position="1"/>
        <end position="23"/>
    </location>
</feature>
<evidence type="ECO:0000256" key="1">
    <source>
        <dbReference type="ARBA" id="ARBA00007689"/>
    </source>
</evidence>
<evidence type="ECO:0000256" key="2">
    <source>
        <dbReference type="SAM" id="SignalP"/>
    </source>
</evidence>
<dbReference type="RefSeq" id="WP_243321735.1">
    <property type="nucleotide sequence ID" value="NZ_JALGCL010000003.1"/>
</dbReference>
<reference evidence="4 5" key="1">
    <citation type="submission" date="2022-03" db="EMBL/GenBank/DDBJ databases">
        <title>Luteimonas soily sp. nov., a novel bacterium isolated from the soil.</title>
        <authorList>
            <person name="Zhang X."/>
        </authorList>
    </citation>
    <scope>NUCLEOTIDE SEQUENCE [LARGE SCALE GENOMIC DNA]</scope>
    <source>
        <strain evidence="4 5">50</strain>
    </source>
</reference>
<keyword evidence="2" id="KW-0732">Signal</keyword>
<dbReference type="InterPro" id="IPR005545">
    <property type="entry name" value="YCII"/>
</dbReference>
<evidence type="ECO:0000313" key="4">
    <source>
        <dbReference type="EMBL" id="MCJ0826358.1"/>
    </source>
</evidence>
<dbReference type="SUPFAM" id="SSF54909">
    <property type="entry name" value="Dimeric alpha+beta barrel"/>
    <property type="match status" value="1"/>
</dbReference>
<protein>
    <submittedName>
        <fullName evidence="4">YciI family protein</fullName>
    </submittedName>
</protein>
<comment type="similarity">
    <text evidence="1">Belongs to the YciI family.</text>
</comment>
<evidence type="ECO:0000313" key="5">
    <source>
        <dbReference type="Proteomes" id="UP001165423"/>
    </source>
</evidence>
<feature type="chain" id="PRO_5047096242" evidence="2">
    <location>
        <begin position="24"/>
        <end position="152"/>
    </location>
</feature>
<dbReference type="Pfam" id="PF03795">
    <property type="entry name" value="YCII"/>
    <property type="match status" value="1"/>
</dbReference>
<gene>
    <name evidence="4" type="ORF">MQC88_10415</name>
</gene>
<name>A0ABT0A605_9GAMM</name>